<dbReference type="OrthoDB" id="1655465at2"/>
<reference evidence="2" key="1">
    <citation type="submission" date="2016-10" db="EMBL/GenBank/DDBJ databases">
        <authorList>
            <person name="Varghese N."/>
            <person name="Submissions S."/>
        </authorList>
    </citation>
    <scope>NUCLEOTIDE SEQUENCE [LARGE SCALE GENOMIC DNA]</scope>
    <source>
        <strain evidence="2">DSM 1551</strain>
    </source>
</reference>
<dbReference type="AlphaFoldDB" id="A0A1I0DP70"/>
<keyword evidence="2" id="KW-1185">Reference proteome</keyword>
<evidence type="ECO:0000313" key="1">
    <source>
        <dbReference type="EMBL" id="SET34339.1"/>
    </source>
</evidence>
<dbReference type="EMBL" id="FOIN01000007">
    <property type="protein sequence ID" value="SET34339.1"/>
    <property type="molecule type" value="Genomic_DNA"/>
</dbReference>
<dbReference type="RefSeq" id="WP_092352985.1">
    <property type="nucleotide sequence ID" value="NZ_CAMWPS010000030.1"/>
</dbReference>
<evidence type="ECO:0000313" key="2">
    <source>
        <dbReference type="Proteomes" id="UP000198558"/>
    </source>
</evidence>
<dbReference type="GeneID" id="78287952"/>
<sequence length="290" mass="34574">MNKITICKGNNKTNVIIDKYKLIIGNNYLYHDNLFKNIKLFFSNIKNEYRQEYEKEVSIYVDDKLINRKRSILFNINKNFSLNKDFKMQTDSLVAKYLEIMIDKPELVDTINTINYLLEAFCEQINEISIIKTNYDVMTEKKLVKLIEPYVDIEGYKCDEYDLTYEEIIIIQLKLVNEIINNNQKYDYIFIILDIPCLRKKILDAILHLSNCFLFICINSNNLIENINLKDILLLENKVIDFADEEEVCEIICNNCYKPIYLYEVEEYMKEYFINSGSEKCSFIRKLLNK</sequence>
<gene>
    <name evidence="1" type="ORF">SAMN04489758_10716</name>
</gene>
<proteinExistence type="predicted"/>
<name>A0A1I0DP70_9FIRM</name>
<accession>A0A1I0DP70</accession>
<dbReference type="Proteomes" id="UP000198558">
    <property type="component" value="Unassembled WGS sequence"/>
</dbReference>
<organism evidence="1 2">
    <name type="scientific">Thomasclavelia cocleata</name>
    <dbReference type="NCBI Taxonomy" id="69824"/>
    <lineage>
        <taxon>Bacteria</taxon>
        <taxon>Bacillati</taxon>
        <taxon>Bacillota</taxon>
        <taxon>Erysipelotrichia</taxon>
        <taxon>Erysipelotrichales</taxon>
        <taxon>Coprobacillaceae</taxon>
        <taxon>Thomasclavelia</taxon>
    </lineage>
</organism>
<protein>
    <submittedName>
        <fullName evidence="1">Uncharacterized protein</fullName>
    </submittedName>
</protein>